<evidence type="ECO:0000313" key="3">
    <source>
        <dbReference type="Proteomes" id="UP001150941"/>
    </source>
</evidence>
<evidence type="ECO:0000259" key="1">
    <source>
        <dbReference type="Pfam" id="PF01370"/>
    </source>
</evidence>
<dbReference type="EMBL" id="JAPQKS010000005">
    <property type="protein sequence ID" value="KAJ5226360.1"/>
    <property type="molecule type" value="Genomic_DNA"/>
</dbReference>
<dbReference type="GO" id="GO:0005737">
    <property type="term" value="C:cytoplasm"/>
    <property type="evidence" value="ECO:0007669"/>
    <property type="project" value="TreeGrafter"/>
</dbReference>
<dbReference type="Gene3D" id="3.40.50.720">
    <property type="entry name" value="NAD(P)-binding Rossmann-like Domain"/>
    <property type="match status" value="1"/>
</dbReference>
<reference evidence="2" key="1">
    <citation type="submission" date="2022-11" db="EMBL/GenBank/DDBJ databases">
        <authorList>
            <person name="Petersen C."/>
        </authorList>
    </citation>
    <scope>NUCLEOTIDE SEQUENCE</scope>
    <source>
        <strain evidence="2">IBT 19713</strain>
    </source>
</reference>
<keyword evidence="3" id="KW-1185">Reference proteome</keyword>
<gene>
    <name evidence="2" type="ORF">N7468_007585</name>
</gene>
<feature type="domain" description="NAD-dependent epimerase/dehydratase" evidence="1">
    <location>
        <begin position="5"/>
        <end position="239"/>
    </location>
</feature>
<dbReference type="InterPro" id="IPR001509">
    <property type="entry name" value="Epimerase_deHydtase"/>
</dbReference>
<name>A0A9W9NUL5_9EURO</name>
<dbReference type="PANTHER" id="PTHR48079">
    <property type="entry name" value="PROTEIN YEEZ"/>
    <property type="match status" value="1"/>
</dbReference>
<dbReference type="Pfam" id="PF01370">
    <property type="entry name" value="Epimerase"/>
    <property type="match status" value="1"/>
</dbReference>
<organism evidence="2 3">
    <name type="scientific">Penicillium chermesinum</name>
    <dbReference type="NCBI Taxonomy" id="63820"/>
    <lineage>
        <taxon>Eukaryota</taxon>
        <taxon>Fungi</taxon>
        <taxon>Dikarya</taxon>
        <taxon>Ascomycota</taxon>
        <taxon>Pezizomycotina</taxon>
        <taxon>Eurotiomycetes</taxon>
        <taxon>Eurotiomycetidae</taxon>
        <taxon>Eurotiales</taxon>
        <taxon>Aspergillaceae</taxon>
        <taxon>Penicillium</taxon>
    </lineage>
</organism>
<proteinExistence type="predicted"/>
<evidence type="ECO:0000313" key="2">
    <source>
        <dbReference type="EMBL" id="KAJ5226360.1"/>
    </source>
</evidence>
<reference evidence="2" key="2">
    <citation type="journal article" date="2023" name="IMA Fungus">
        <title>Comparative genomic study of the Penicillium genus elucidates a diverse pangenome and 15 lateral gene transfer events.</title>
        <authorList>
            <person name="Petersen C."/>
            <person name="Sorensen T."/>
            <person name="Nielsen M.R."/>
            <person name="Sondergaard T.E."/>
            <person name="Sorensen J.L."/>
            <person name="Fitzpatrick D.A."/>
            <person name="Frisvad J.C."/>
            <person name="Nielsen K.L."/>
        </authorList>
    </citation>
    <scope>NUCLEOTIDE SEQUENCE</scope>
    <source>
        <strain evidence="2">IBT 19713</strain>
    </source>
</reference>
<accession>A0A9W9NUL5</accession>
<dbReference type="GeneID" id="83204184"/>
<dbReference type="GO" id="GO:0004029">
    <property type="term" value="F:aldehyde dehydrogenase (NAD+) activity"/>
    <property type="evidence" value="ECO:0007669"/>
    <property type="project" value="TreeGrafter"/>
</dbReference>
<dbReference type="AlphaFoldDB" id="A0A9W9NUL5"/>
<protein>
    <recommendedName>
        <fullName evidence="1">NAD-dependent epimerase/dehydratase domain-containing protein</fullName>
    </recommendedName>
</protein>
<dbReference type="OrthoDB" id="10262413at2759"/>
<dbReference type="InterPro" id="IPR036291">
    <property type="entry name" value="NAD(P)-bd_dom_sf"/>
</dbReference>
<sequence>MSHNILITGASGYLGGTLLARWGGAGLPAYQKLFALVRTPEQGEAVKQYGAEPLAFSLKNEAEIKSGIVDNEISVIFFLIDALTSKAQLPMIRALAEVKKQTGKDVHFLHTSGAKIFSSHAGLPHDRPLHDDDPQLYDFQKSAKPAFPPMQMAVATNNAVIETAEAHGVRSYIFVPCIVYGRGEGFGNPISIQTVAIVNAARKLEQVYRPDQEIYSWPVCHVIDNTRLYLEIMRNILSGKNIAHGKNGYYLASSGPIVWDDLYRAMAKGLAKRGVVKSDSVEVADDAALQAMGEALGCPKEAVSVHLGGSCTLTPNNACKIGWAPEFAAQHALEVADDEVDLILKSSK</sequence>
<dbReference type="Proteomes" id="UP001150941">
    <property type="component" value="Unassembled WGS sequence"/>
</dbReference>
<dbReference type="InterPro" id="IPR051783">
    <property type="entry name" value="NAD(P)-dependent_oxidoreduct"/>
</dbReference>
<dbReference type="RefSeq" id="XP_058329771.1">
    <property type="nucleotide sequence ID" value="XM_058476881.1"/>
</dbReference>
<dbReference type="SUPFAM" id="SSF51735">
    <property type="entry name" value="NAD(P)-binding Rossmann-fold domains"/>
    <property type="match status" value="1"/>
</dbReference>
<dbReference type="PANTHER" id="PTHR48079:SF6">
    <property type="entry name" value="NAD(P)-BINDING DOMAIN-CONTAINING PROTEIN-RELATED"/>
    <property type="match status" value="1"/>
</dbReference>
<comment type="caution">
    <text evidence="2">The sequence shown here is derived from an EMBL/GenBank/DDBJ whole genome shotgun (WGS) entry which is preliminary data.</text>
</comment>